<evidence type="ECO:0000313" key="9">
    <source>
        <dbReference type="Proteomes" id="UP000237105"/>
    </source>
</evidence>
<keyword evidence="5 6" id="KW-0067">ATP-binding</keyword>
<keyword evidence="1" id="KW-0723">Serine/threonine-protein kinase</keyword>
<dbReference type="AlphaFoldDB" id="A0A2P5CV92"/>
<reference evidence="9" key="1">
    <citation type="submission" date="2016-06" db="EMBL/GenBank/DDBJ databases">
        <title>Parallel loss of symbiosis genes in relatives of nitrogen-fixing non-legume Parasponia.</title>
        <authorList>
            <person name="Van Velzen R."/>
            <person name="Holmer R."/>
            <person name="Bu F."/>
            <person name="Rutten L."/>
            <person name="Van Zeijl A."/>
            <person name="Liu W."/>
            <person name="Santuari L."/>
            <person name="Cao Q."/>
            <person name="Sharma T."/>
            <person name="Shen D."/>
            <person name="Roswanjaya Y."/>
            <person name="Wardhani T."/>
            <person name="Kalhor M.S."/>
            <person name="Jansen J."/>
            <person name="Van den Hoogen J."/>
            <person name="Gungor B."/>
            <person name="Hartog M."/>
            <person name="Hontelez J."/>
            <person name="Verver J."/>
            <person name="Yang W.-C."/>
            <person name="Schijlen E."/>
            <person name="Repin R."/>
            <person name="Schilthuizen M."/>
            <person name="Schranz E."/>
            <person name="Heidstra R."/>
            <person name="Miyata K."/>
            <person name="Fedorova E."/>
            <person name="Kohlen W."/>
            <person name="Bisseling T."/>
            <person name="Smit S."/>
            <person name="Geurts R."/>
        </authorList>
    </citation>
    <scope>NUCLEOTIDE SEQUENCE [LARGE SCALE GENOMIC DNA]</scope>
    <source>
        <strain evidence="9">cv. WU1-14</strain>
    </source>
</reference>
<dbReference type="PROSITE" id="PS00107">
    <property type="entry name" value="PROTEIN_KINASE_ATP"/>
    <property type="match status" value="1"/>
</dbReference>
<accession>A0A2P5CV92</accession>
<organism evidence="8 9">
    <name type="scientific">Parasponia andersonii</name>
    <name type="common">Sponia andersonii</name>
    <dbReference type="NCBI Taxonomy" id="3476"/>
    <lineage>
        <taxon>Eukaryota</taxon>
        <taxon>Viridiplantae</taxon>
        <taxon>Streptophyta</taxon>
        <taxon>Embryophyta</taxon>
        <taxon>Tracheophyta</taxon>
        <taxon>Spermatophyta</taxon>
        <taxon>Magnoliopsida</taxon>
        <taxon>eudicotyledons</taxon>
        <taxon>Gunneridae</taxon>
        <taxon>Pentapetalae</taxon>
        <taxon>rosids</taxon>
        <taxon>fabids</taxon>
        <taxon>Rosales</taxon>
        <taxon>Cannabaceae</taxon>
        <taxon>Parasponia</taxon>
    </lineage>
</organism>
<dbReference type="GO" id="GO:0005524">
    <property type="term" value="F:ATP binding"/>
    <property type="evidence" value="ECO:0007669"/>
    <property type="project" value="UniProtKB-UniRule"/>
</dbReference>
<feature type="binding site" evidence="6">
    <location>
        <position position="107"/>
    </location>
    <ligand>
        <name>ATP</name>
        <dbReference type="ChEBI" id="CHEBI:30616"/>
    </ligand>
</feature>
<comment type="caution">
    <text evidence="8">The sequence shown here is derived from an EMBL/GenBank/DDBJ whole genome shotgun (WGS) entry which is preliminary data.</text>
</comment>
<evidence type="ECO:0000256" key="7">
    <source>
        <dbReference type="SAM" id="Phobius"/>
    </source>
</evidence>
<gene>
    <name evidence="8" type="ORF">PanWU01x14_121610</name>
</gene>
<dbReference type="PANTHER" id="PTHR27002">
    <property type="entry name" value="RECEPTOR-LIKE SERINE/THREONINE-PROTEIN KINASE SD1-8"/>
    <property type="match status" value="1"/>
</dbReference>
<keyword evidence="7" id="KW-0472">Membrane</keyword>
<dbReference type="Proteomes" id="UP000237105">
    <property type="component" value="Unassembled WGS sequence"/>
</dbReference>
<keyword evidence="4 8" id="KW-0418">Kinase</keyword>
<dbReference type="SUPFAM" id="SSF56112">
    <property type="entry name" value="Protein kinase-like (PK-like)"/>
    <property type="match status" value="1"/>
</dbReference>
<feature type="transmembrane region" description="Helical" evidence="7">
    <location>
        <begin position="16"/>
        <end position="38"/>
    </location>
</feature>
<protein>
    <submittedName>
        <fullName evidence="8">Tyrosine-protein kinase</fullName>
    </submittedName>
</protein>
<dbReference type="GO" id="GO:0005886">
    <property type="term" value="C:plasma membrane"/>
    <property type="evidence" value="ECO:0007669"/>
    <property type="project" value="TreeGrafter"/>
</dbReference>
<keyword evidence="7" id="KW-0812">Transmembrane</keyword>
<proteinExistence type="predicted"/>
<dbReference type="OrthoDB" id="2356065at2759"/>
<keyword evidence="2" id="KW-0808">Transferase</keyword>
<name>A0A2P5CV92_PARAD</name>
<evidence type="ECO:0000256" key="5">
    <source>
        <dbReference type="ARBA" id="ARBA00022840"/>
    </source>
</evidence>
<evidence type="ECO:0000256" key="3">
    <source>
        <dbReference type="ARBA" id="ARBA00022741"/>
    </source>
</evidence>
<sequence length="197" mass="21989">MLPVSAGKKSNTSRTVIIAVLVPIAVSVLLFIFVCVFLRKRRTKREIESRPLYESVDEIESAESLQYSFETIRVATDNVSETNKLGQGGFGAVYKGRLSNGQDVAVKRLSMGSKQGELEFKNEVMCTLNIIAGMEKLKRRNSYEYLPAEPVFFMRTTMGSDLTLASDFNSRVTDQLDHSKSESIKASVNEASITYPR</sequence>
<dbReference type="EMBL" id="JXTB01000092">
    <property type="protein sequence ID" value="PON64984.1"/>
    <property type="molecule type" value="Genomic_DNA"/>
</dbReference>
<evidence type="ECO:0000256" key="1">
    <source>
        <dbReference type="ARBA" id="ARBA00022527"/>
    </source>
</evidence>
<dbReference type="GO" id="GO:0004674">
    <property type="term" value="F:protein serine/threonine kinase activity"/>
    <property type="evidence" value="ECO:0007669"/>
    <property type="project" value="UniProtKB-KW"/>
</dbReference>
<evidence type="ECO:0000256" key="2">
    <source>
        <dbReference type="ARBA" id="ARBA00022679"/>
    </source>
</evidence>
<dbReference type="InterPro" id="IPR011009">
    <property type="entry name" value="Kinase-like_dom_sf"/>
</dbReference>
<dbReference type="InterPro" id="IPR017441">
    <property type="entry name" value="Protein_kinase_ATP_BS"/>
</dbReference>
<dbReference type="Gene3D" id="3.30.200.20">
    <property type="entry name" value="Phosphorylase Kinase, domain 1"/>
    <property type="match status" value="1"/>
</dbReference>
<dbReference type="PANTHER" id="PTHR27002:SF1104">
    <property type="entry name" value="CYSTEINE-RICH RECEPTOR-LIKE PROTEIN KINASE 27-RELATED"/>
    <property type="match status" value="1"/>
</dbReference>
<keyword evidence="7" id="KW-1133">Transmembrane helix</keyword>
<keyword evidence="3 6" id="KW-0547">Nucleotide-binding</keyword>
<keyword evidence="9" id="KW-1185">Reference proteome</keyword>
<evidence type="ECO:0000313" key="8">
    <source>
        <dbReference type="EMBL" id="PON64984.1"/>
    </source>
</evidence>
<evidence type="ECO:0000256" key="4">
    <source>
        <dbReference type="ARBA" id="ARBA00022777"/>
    </source>
</evidence>
<evidence type="ECO:0000256" key="6">
    <source>
        <dbReference type="PROSITE-ProRule" id="PRU10141"/>
    </source>
</evidence>